<comment type="caution">
    <text evidence="2">The sequence shown here is derived from an EMBL/GenBank/DDBJ whole genome shotgun (WGS) entry which is preliminary data.</text>
</comment>
<accession>A0AAD1XCL8</accession>
<evidence type="ECO:0000313" key="2">
    <source>
        <dbReference type="EMBL" id="CAI2369415.1"/>
    </source>
</evidence>
<evidence type="ECO:0000313" key="3">
    <source>
        <dbReference type="Proteomes" id="UP001295684"/>
    </source>
</evidence>
<keyword evidence="3" id="KW-1185">Reference proteome</keyword>
<gene>
    <name evidence="2" type="ORF">ECRASSUSDP1_LOCUS10715</name>
</gene>
<dbReference type="AlphaFoldDB" id="A0AAD1XCL8"/>
<organism evidence="2 3">
    <name type="scientific">Euplotes crassus</name>
    <dbReference type="NCBI Taxonomy" id="5936"/>
    <lineage>
        <taxon>Eukaryota</taxon>
        <taxon>Sar</taxon>
        <taxon>Alveolata</taxon>
        <taxon>Ciliophora</taxon>
        <taxon>Intramacronucleata</taxon>
        <taxon>Spirotrichea</taxon>
        <taxon>Hypotrichia</taxon>
        <taxon>Euplotida</taxon>
        <taxon>Euplotidae</taxon>
        <taxon>Moneuplotes</taxon>
    </lineage>
</organism>
<feature type="region of interest" description="Disordered" evidence="1">
    <location>
        <begin position="159"/>
        <end position="179"/>
    </location>
</feature>
<name>A0AAD1XCL8_EUPCR</name>
<reference evidence="2" key="1">
    <citation type="submission" date="2023-07" db="EMBL/GenBank/DDBJ databases">
        <authorList>
            <consortium name="AG Swart"/>
            <person name="Singh M."/>
            <person name="Singh A."/>
            <person name="Seah K."/>
            <person name="Emmerich C."/>
        </authorList>
    </citation>
    <scope>NUCLEOTIDE SEQUENCE</scope>
    <source>
        <strain evidence="2">DP1</strain>
    </source>
</reference>
<dbReference type="EMBL" id="CAMPGE010010567">
    <property type="protein sequence ID" value="CAI2369415.1"/>
    <property type="molecule type" value="Genomic_DNA"/>
</dbReference>
<evidence type="ECO:0000256" key="1">
    <source>
        <dbReference type="SAM" id="MobiDB-lite"/>
    </source>
</evidence>
<dbReference type="Proteomes" id="UP001295684">
    <property type="component" value="Unassembled WGS sequence"/>
</dbReference>
<sequence length="205" mass="22832">MGQCCHSEPKREGNEVGDKVTGQALFDQILLLEEDTELPGFKELVGGCKEELGEDDGLLFHDPRHKSEFDLVCQGSPSVSQKKVPLIRKSSMYYKKMRTPKCNKKTGSMKPLDFSKIISPQSTLPSTLESFSQSCKRIHCRKVSNFSLESPIQKSGYKNCDSLGQVNDPSSRPKVSKNSDKKLDLLLTECLEEESVSSVHSVSED</sequence>
<proteinExistence type="predicted"/>
<protein>
    <submittedName>
        <fullName evidence="2">Uncharacterized protein</fullName>
    </submittedName>
</protein>